<feature type="transmembrane region" description="Helical" evidence="6">
    <location>
        <begin position="657"/>
        <end position="674"/>
    </location>
</feature>
<dbReference type="OrthoDB" id="448280at2759"/>
<sequence>MSYIVTKFVLHANTSSSTIAAISTSSLSAAATSSATAPSAVAVATVSESMRREAMDVVVAKIICLLILTILSVLCGLLPLRLLIHTPHLFTRGRNSVDYFLCGLRLFSGGIYLATCFLHLMPDTRVKMDSVMKNMGSNTTYAVPELLVMSGFYAVVFVEQIIKALYVKAQQSDVNRKLRKAKRAHQEPEAKRQPVQVFRSTLDEDVHPGETQLEHRPYRDDEEDEDDDDNVLIEDEEDLSFEETDSDKNSVDSITQVKENLIGRENGTEKHETQKSGAPALMSSGHSHSLNNIYHQHSQLLHHSKPPCHSEPGTQVLRTFGQHSPMPKVTMASTRPVLSSGPPIIHTRIQQHAPLESSNHNHYTPQPNHVTRYDEQQPKAQYSQKEPHHPHSQQFHQIQSPEQQGQDGVWSDVQISSHSDDLDENPDQPHSGSHQHVTVCVERARGSETEPHTFKSTGDHDRSADSGIFSARRDCETAESDTLKPLRTSSRDVSFDKISESSSVLQDIQVKRVVDELSRTDDSSKAHLRSIIYIMALSFHGIFEGMALGLQSMKSSVWSLCFAIVVHRCVLAFRLGMDLCRGDEKQGTAFLCIGTFTLISTLGIIIGIIISSGASLYSNVSVPEAILQSLATGTIFYIVFFDILFKDLDGKDDLKRVSSSFVGFSMMAIVFAITRS</sequence>
<proteinExistence type="predicted"/>
<dbReference type="PANTHER" id="PTHR11040:SF219">
    <property type="entry name" value="ZRT (ZRT), IRT- (IRT-) LIKE PROTEIN TRANSPORTER"/>
    <property type="match status" value="1"/>
</dbReference>
<feature type="transmembrane region" description="Helical" evidence="6">
    <location>
        <begin position="99"/>
        <end position="121"/>
    </location>
</feature>
<evidence type="ECO:0000256" key="6">
    <source>
        <dbReference type="SAM" id="Phobius"/>
    </source>
</evidence>
<dbReference type="InterPro" id="IPR003689">
    <property type="entry name" value="ZIP"/>
</dbReference>
<dbReference type="Proteomes" id="UP001165740">
    <property type="component" value="Chromosome 1"/>
</dbReference>
<reference evidence="8" key="1">
    <citation type="submission" date="2025-08" db="UniProtKB">
        <authorList>
            <consortium name="RefSeq"/>
        </authorList>
    </citation>
    <scope>IDENTIFICATION</scope>
</reference>
<evidence type="ECO:0000256" key="4">
    <source>
        <dbReference type="ARBA" id="ARBA00023136"/>
    </source>
</evidence>
<comment type="subcellular location">
    <subcellularLocation>
        <location evidence="1">Membrane</location>
        <topology evidence="1">Multi-pass membrane protein</topology>
    </subcellularLocation>
</comment>
<accession>A0A9W3A3V6</accession>
<name>A0A9W3A3V6_BIOGL</name>
<dbReference type="RefSeq" id="XP_055882027.1">
    <property type="nucleotide sequence ID" value="XM_056026052.1"/>
</dbReference>
<feature type="region of interest" description="Disordered" evidence="5">
    <location>
        <begin position="376"/>
        <end position="409"/>
    </location>
</feature>
<feature type="transmembrane region" description="Helical" evidence="6">
    <location>
        <begin position="556"/>
        <end position="577"/>
    </location>
</feature>
<keyword evidence="7" id="KW-1185">Reference proteome</keyword>
<evidence type="ECO:0000256" key="1">
    <source>
        <dbReference type="ARBA" id="ARBA00004141"/>
    </source>
</evidence>
<dbReference type="GeneID" id="106058117"/>
<feature type="region of interest" description="Disordered" evidence="5">
    <location>
        <begin position="417"/>
        <end position="436"/>
    </location>
</feature>
<feature type="region of interest" description="Disordered" evidence="5">
    <location>
        <begin position="178"/>
        <end position="230"/>
    </location>
</feature>
<feature type="transmembrane region" description="Helical" evidence="6">
    <location>
        <begin position="141"/>
        <end position="162"/>
    </location>
</feature>
<dbReference type="AlphaFoldDB" id="A0A9W3A3V6"/>
<feature type="transmembrane region" description="Helical" evidence="6">
    <location>
        <begin position="625"/>
        <end position="645"/>
    </location>
</feature>
<evidence type="ECO:0000313" key="8">
    <source>
        <dbReference type="RefSeq" id="XP_055882027.1"/>
    </source>
</evidence>
<organism evidence="7 8">
    <name type="scientific">Biomphalaria glabrata</name>
    <name type="common">Bloodfluke planorb</name>
    <name type="synonym">Freshwater snail</name>
    <dbReference type="NCBI Taxonomy" id="6526"/>
    <lineage>
        <taxon>Eukaryota</taxon>
        <taxon>Metazoa</taxon>
        <taxon>Spiralia</taxon>
        <taxon>Lophotrochozoa</taxon>
        <taxon>Mollusca</taxon>
        <taxon>Gastropoda</taxon>
        <taxon>Heterobranchia</taxon>
        <taxon>Euthyneura</taxon>
        <taxon>Panpulmonata</taxon>
        <taxon>Hygrophila</taxon>
        <taxon>Lymnaeoidea</taxon>
        <taxon>Planorbidae</taxon>
        <taxon>Biomphalaria</taxon>
    </lineage>
</organism>
<feature type="compositionally biased region" description="Polar residues" evidence="5">
    <location>
        <begin position="392"/>
        <end position="406"/>
    </location>
</feature>
<feature type="compositionally biased region" description="Acidic residues" evidence="5">
    <location>
        <begin position="220"/>
        <end position="230"/>
    </location>
</feature>
<keyword evidence="3 6" id="KW-1133">Transmembrane helix</keyword>
<dbReference type="Pfam" id="PF02535">
    <property type="entry name" value="Zip"/>
    <property type="match status" value="1"/>
</dbReference>
<gene>
    <name evidence="8" type="primary">LOC106058117</name>
</gene>
<keyword evidence="2 6" id="KW-0812">Transmembrane</keyword>
<dbReference type="OMA" id="GIYLATC"/>
<evidence type="ECO:0000256" key="3">
    <source>
        <dbReference type="ARBA" id="ARBA00022989"/>
    </source>
</evidence>
<feature type="compositionally biased region" description="Basic and acidic residues" evidence="5">
    <location>
        <begin position="201"/>
        <end position="219"/>
    </location>
</feature>
<dbReference type="PANTHER" id="PTHR11040">
    <property type="entry name" value="ZINC/IRON TRANSPORTER"/>
    <property type="match status" value="1"/>
</dbReference>
<feature type="transmembrane region" description="Helical" evidence="6">
    <location>
        <begin position="589"/>
        <end position="613"/>
    </location>
</feature>
<evidence type="ECO:0000313" key="7">
    <source>
        <dbReference type="Proteomes" id="UP001165740"/>
    </source>
</evidence>
<feature type="transmembrane region" description="Helical" evidence="6">
    <location>
        <begin position="58"/>
        <end position="78"/>
    </location>
</feature>
<dbReference type="GO" id="GO:0005886">
    <property type="term" value="C:plasma membrane"/>
    <property type="evidence" value="ECO:0007669"/>
    <property type="project" value="TreeGrafter"/>
</dbReference>
<evidence type="ECO:0000256" key="5">
    <source>
        <dbReference type="SAM" id="MobiDB-lite"/>
    </source>
</evidence>
<evidence type="ECO:0000256" key="2">
    <source>
        <dbReference type="ARBA" id="ARBA00022692"/>
    </source>
</evidence>
<feature type="region of interest" description="Disordered" evidence="5">
    <location>
        <begin position="445"/>
        <end position="466"/>
    </location>
</feature>
<keyword evidence="4 6" id="KW-0472">Membrane</keyword>
<dbReference type="GO" id="GO:0005385">
    <property type="term" value="F:zinc ion transmembrane transporter activity"/>
    <property type="evidence" value="ECO:0007669"/>
    <property type="project" value="TreeGrafter"/>
</dbReference>
<feature type="compositionally biased region" description="Basic and acidic residues" evidence="5">
    <location>
        <begin position="445"/>
        <end position="464"/>
    </location>
</feature>
<protein>
    <submittedName>
        <fullName evidence="8">Uncharacterized protein LOC106058117</fullName>
    </submittedName>
</protein>